<evidence type="ECO:0000313" key="4">
    <source>
        <dbReference type="EMBL" id="KAB0876984.1"/>
    </source>
</evidence>
<dbReference type="PANTHER" id="PTHR43877">
    <property type="entry name" value="AMINOALKYLPHOSPHONATE N-ACETYLTRANSFERASE-RELATED-RELATED"/>
    <property type="match status" value="1"/>
</dbReference>
<dbReference type="Pfam" id="PF00583">
    <property type="entry name" value="Acetyltransf_1"/>
    <property type="match status" value="1"/>
</dbReference>
<dbReference type="EMBL" id="WAGD01000038">
    <property type="protein sequence ID" value="KAB0876984.1"/>
    <property type="molecule type" value="Genomic_DNA"/>
</dbReference>
<dbReference type="PANTHER" id="PTHR43877:SF2">
    <property type="entry name" value="AMINOALKYLPHOSPHONATE N-ACETYLTRANSFERASE-RELATED"/>
    <property type="match status" value="1"/>
</dbReference>
<dbReference type="PROSITE" id="PS51186">
    <property type="entry name" value="GNAT"/>
    <property type="match status" value="1"/>
</dbReference>
<dbReference type="AlphaFoldDB" id="A0A2T7AV85"/>
<reference evidence="5 6" key="1">
    <citation type="submission" date="2016-12" db="EMBL/GenBank/DDBJ databases">
        <title>Analysis of the Molecular Diversity Among Cronobacter Species Isolated from Filth Flies Using a Pan Genomic DNA Microarray.</title>
        <authorList>
            <person name="Pava-Ripoll M."/>
            <person name="Tall B."/>
            <person name="Farber J."/>
            <person name="Fanning S."/>
            <person name="Lehner A."/>
            <person name="Stephan R."/>
            <person name="Pagotto F."/>
            <person name="Iverson C."/>
            <person name="Ziobro G."/>
            <person name="Miller A."/>
            <person name="Pearson R."/>
            <person name="Yan Q."/>
            <person name="Kim M."/>
            <person name="Jeong S."/>
            <person name="Park J."/>
            <person name="Jun S."/>
            <person name="Choi H."/>
            <person name="Chung T."/>
            <person name="Yoo Y."/>
            <person name="Park E."/>
            <person name="Hwang S."/>
            <person name="Lee B."/>
            <person name="Sathyamoorthy V."/>
            <person name="Carter L."/>
            <person name="Mammel M."/>
            <person name="Jackson S."/>
            <person name="Kothary M."/>
            <person name="Patel I."/>
            <person name="Grim C."/>
            <person name="Gopinath G."/>
            <person name="Gangiredla J."/>
            <person name="Chase H."/>
        </authorList>
    </citation>
    <scope>NUCLEOTIDE SEQUENCE [LARGE SCALE GENOMIC DNA]</scope>
    <source>
        <strain evidence="5 6">MOD1-Md1s</strain>
    </source>
</reference>
<evidence type="ECO:0000313" key="7">
    <source>
        <dbReference type="Proteomes" id="UP000469927"/>
    </source>
</evidence>
<evidence type="ECO:0000313" key="6">
    <source>
        <dbReference type="Proteomes" id="UP000244378"/>
    </source>
</evidence>
<evidence type="ECO:0000256" key="2">
    <source>
        <dbReference type="ARBA" id="ARBA00023315"/>
    </source>
</evidence>
<keyword evidence="2" id="KW-0012">Acyltransferase</keyword>
<dbReference type="InterPro" id="IPR000182">
    <property type="entry name" value="GNAT_dom"/>
</dbReference>
<accession>A0A2T7AV85</accession>
<feature type="domain" description="N-acetyltransferase" evidence="3">
    <location>
        <begin position="3"/>
        <end position="145"/>
    </location>
</feature>
<sequence>MSISIRHVLPEETAAVYRLIPEFAGLHDAHAIRQRIGDRAACALVAYDEAQPVGFKLGYETAPGEFYSWLGGVVPAYRRDGVAQRLLETQERWAQENGYRRLRVKTRNRFRAMLMLLIRNGYQIIELEKKGEAADYRLLLEKSLTGA</sequence>
<dbReference type="InterPro" id="IPR016181">
    <property type="entry name" value="Acyl_CoA_acyltransferase"/>
</dbReference>
<dbReference type="OrthoDB" id="9812289at2"/>
<dbReference type="Gene3D" id="3.40.630.30">
    <property type="match status" value="1"/>
</dbReference>
<dbReference type="InterPro" id="IPR050832">
    <property type="entry name" value="Bact_Acetyltransf"/>
</dbReference>
<keyword evidence="7" id="KW-1185">Reference proteome</keyword>
<protein>
    <submittedName>
        <fullName evidence="4 5">N-acetyltransferase</fullName>
    </submittedName>
</protein>
<dbReference type="SUPFAM" id="SSF55729">
    <property type="entry name" value="Acyl-CoA N-acyltransferases (Nat)"/>
    <property type="match status" value="1"/>
</dbReference>
<name>A0A2T7AV85_9ENTR</name>
<reference evidence="4 7" key="2">
    <citation type="submission" date="2019-08" db="EMBL/GenBank/DDBJ databases">
        <title>Prevalence, distribution, and phylogeny of type two toxin-antitoxin genes possessed by Cronobacter species where C. sakazakii homologs follow sequence type lineages.</title>
        <authorList>
            <person name="Finkelstein S."/>
            <person name="Negrete F."/>
            <person name="Jang H."/>
            <person name="Gopinath G.R."/>
            <person name="Tall B.D."/>
        </authorList>
    </citation>
    <scope>NUCLEOTIDE SEQUENCE [LARGE SCALE GENOMIC DNA]</scope>
    <source>
        <strain evidence="4 7">MOD1_GK1257</strain>
    </source>
</reference>
<gene>
    <name evidence="5" type="ORF">AUN14_06865</name>
    <name evidence="4" type="ORF">FZI19_13285</name>
</gene>
<evidence type="ECO:0000259" key="3">
    <source>
        <dbReference type="PROSITE" id="PS51186"/>
    </source>
</evidence>
<dbReference type="Proteomes" id="UP000244378">
    <property type="component" value="Unassembled WGS sequence"/>
</dbReference>
<keyword evidence="1 5" id="KW-0808">Transferase</keyword>
<dbReference type="CDD" id="cd04301">
    <property type="entry name" value="NAT_SF"/>
    <property type="match status" value="1"/>
</dbReference>
<comment type="caution">
    <text evidence="5">The sequence shown here is derived from an EMBL/GenBank/DDBJ whole genome shotgun (WGS) entry which is preliminary data.</text>
</comment>
<dbReference type="RefSeq" id="WP_075192798.1">
    <property type="nucleotide sequence ID" value="NZ_JADKNN010000050.1"/>
</dbReference>
<proteinExistence type="predicted"/>
<dbReference type="EMBL" id="MSAE01000010">
    <property type="protein sequence ID" value="PUX15888.1"/>
    <property type="molecule type" value="Genomic_DNA"/>
</dbReference>
<evidence type="ECO:0000256" key="1">
    <source>
        <dbReference type="ARBA" id="ARBA00022679"/>
    </source>
</evidence>
<dbReference type="GO" id="GO:0016747">
    <property type="term" value="F:acyltransferase activity, transferring groups other than amino-acyl groups"/>
    <property type="evidence" value="ECO:0007669"/>
    <property type="project" value="InterPro"/>
</dbReference>
<organism evidence="5 6">
    <name type="scientific">Cronobacter muytjensii</name>
    <dbReference type="NCBI Taxonomy" id="413501"/>
    <lineage>
        <taxon>Bacteria</taxon>
        <taxon>Pseudomonadati</taxon>
        <taxon>Pseudomonadota</taxon>
        <taxon>Gammaproteobacteria</taxon>
        <taxon>Enterobacterales</taxon>
        <taxon>Enterobacteriaceae</taxon>
        <taxon>Cronobacter</taxon>
    </lineage>
</organism>
<evidence type="ECO:0000313" key="5">
    <source>
        <dbReference type="EMBL" id="PUX15888.1"/>
    </source>
</evidence>
<dbReference type="Proteomes" id="UP000469927">
    <property type="component" value="Unassembled WGS sequence"/>
</dbReference>